<dbReference type="GO" id="GO:0005802">
    <property type="term" value="C:trans-Golgi network"/>
    <property type="evidence" value="ECO:0007669"/>
    <property type="project" value="TreeGrafter"/>
</dbReference>
<dbReference type="Proteomes" id="UP000024635">
    <property type="component" value="Unassembled WGS sequence"/>
</dbReference>
<sequence length="227" mass="25463">MDRARLEKSAREPYPPAMRASLSCNSESEGDFGDENVGLITKTKKKGKNLERTPLLHRPMSSADPVTVEFGRRLERESEEHRISSDDEGANTGGEQYGSTTGADFKAIVDEAIRAIHNGVFPERIAQGSSGSYFVKNMQGKIIGVFKPKNEEPYGHLNPKWLKWFHKIFLPCCFGRSCLVPNQSVLYAVFKDCAELLLSFQSYSQFYNLVANYSYTGRSRHAVCFCG</sequence>
<comment type="similarity">
    <text evidence="5">Belongs to the PI3/PI4-kinase family. Type II PI4K subfamily.</text>
</comment>
<comment type="caution">
    <text evidence="7">The sequence shown here is derived from an EMBL/GenBank/DDBJ whole genome shotgun (WGS) entry which is preliminary data.</text>
</comment>
<keyword evidence="3 5" id="KW-0418">Kinase</keyword>
<organism evidence="7 8">
    <name type="scientific">Ancylostoma ceylanicum</name>
    <dbReference type="NCBI Taxonomy" id="53326"/>
    <lineage>
        <taxon>Eukaryota</taxon>
        <taxon>Metazoa</taxon>
        <taxon>Ecdysozoa</taxon>
        <taxon>Nematoda</taxon>
        <taxon>Chromadorea</taxon>
        <taxon>Rhabditida</taxon>
        <taxon>Rhabditina</taxon>
        <taxon>Rhabditomorpha</taxon>
        <taxon>Strongyloidea</taxon>
        <taxon>Ancylostomatidae</taxon>
        <taxon>Ancylostomatinae</taxon>
        <taxon>Ancylostoma</taxon>
    </lineage>
</organism>
<keyword evidence="2 5" id="KW-0547">Nucleotide-binding</keyword>
<evidence type="ECO:0000313" key="7">
    <source>
        <dbReference type="EMBL" id="EYB99601.1"/>
    </source>
</evidence>
<dbReference type="STRING" id="53326.A0A016TAD5"/>
<dbReference type="EC" id="2.7.1.67" evidence="5"/>
<evidence type="ECO:0000256" key="1">
    <source>
        <dbReference type="ARBA" id="ARBA00022679"/>
    </source>
</evidence>
<feature type="compositionally biased region" description="Basic and acidic residues" evidence="6">
    <location>
        <begin position="75"/>
        <end position="85"/>
    </location>
</feature>
<keyword evidence="5" id="KW-0472">Membrane</keyword>
<reference evidence="8" key="1">
    <citation type="journal article" date="2015" name="Nat. Genet.">
        <title>The genome and transcriptome of the zoonotic hookworm Ancylostoma ceylanicum identify infection-specific gene families.</title>
        <authorList>
            <person name="Schwarz E.M."/>
            <person name="Hu Y."/>
            <person name="Antoshechkin I."/>
            <person name="Miller M.M."/>
            <person name="Sternberg P.W."/>
            <person name="Aroian R.V."/>
        </authorList>
    </citation>
    <scope>NUCLEOTIDE SEQUENCE</scope>
    <source>
        <strain evidence="8">HY135</strain>
    </source>
</reference>
<name>A0A016TAD5_9BILA</name>
<feature type="region of interest" description="Disordered" evidence="6">
    <location>
        <begin position="1"/>
        <end position="49"/>
    </location>
</feature>
<dbReference type="GO" id="GO:0007030">
    <property type="term" value="P:Golgi organization"/>
    <property type="evidence" value="ECO:0007669"/>
    <property type="project" value="TreeGrafter"/>
</dbReference>
<dbReference type="GO" id="GO:0005768">
    <property type="term" value="C:endosome"/>
    <property type="evidence" value="ECO:0007669"/>
    <property type="project" value="TreeGrafter"/>
</dbReference>
<feature type="region of interest" description="Disordered" evidence="6">
    <location>
        <begin position="75"/>
        <end position="99"/>
    </location>
</feature>
<dbReference type="PANTHER" id="PTHR12865:SF1">
    <property type="entry name" value="PHOSPHATIDYLINOSITOL 4-KINASE TYPE 2"/>
    <property type="match status" value="1"/>
</dbReference>
<dbReference type="AlphaFoldDB" id="A0A016TAD5"/>
<dbReference type="GO" id="GO:0005765">
    <property type="term" value="C:lysosomal membrane"/>
    <property type="evidence" value="ECO:0007669"/>
    <property type="project" value="TreeGrafter"/>
</dbReference>
<evidence type="ECO:0000256" key="2">
    <source>
        <dbReference type="ARBA" id="ARBA00022741"/>
    </source>
</evidence>
<gene>
    <name evidence="7" type="primary">Acey_s0121.g957</name>
    <name evidence="7" type="ORF">Y032_0121g957</name>
</gene>
<evidence type="ECO:0000313" key="8">
    <source>
        <dbReference type="Proteomes" id="UP000024635"/>
    </source>
</evidence>
<feature type="compositionally biased region" description="Basic and acidic residues" evidence="6">
    <location>
        <begin position="1"/>
        <end position="11"/>
    </location>
</feature>
<dbReference type="PANTHER" id="PTHR12865">
    <property type="entry name" value="PHOSPHATIDYLINOSITOL 4-KINASE TYPE-II"/>
    <property type="match status" value="1"/>
</dbReference>
<dbReference type="GO" id="GO:0005886">
    <property type="term" value="C:plasma membrane"/>
    <property type="evidence" value="ECO:0007669"/>
    <property type="project" value="TreeGrafter"/>
</dbReference>
<protein>
    <recommendedName>
        <fullName evidence="5">Phosphatidylinositol 4-kinase type 2</fullName>
        <ecNumber evidence="5">2.7.1.67</ecNumber>
    </recommendedName>
</protein>
<dbReference type="EMBL" id="JARK01001457">
    <property type="protein sequence ID" value="EYB99601.1"/>
    <property type="molecule type" value="Genomic_DNA"/>
</dbReference>
<dbReference type="InterPro" id="IPR039756">
    <property type="entry name" value="Lsb6/PI4K2"/>
</dbReference>
<comment type="catalytic activity">
    <reaction evidence="5">
        <text>a 1,2-diacyl-sn-glycero-3-phospho-(1D-myo-inositol) + ATP = a 1,2-diacyl-sn-glycero-3-phospho-(1D-myo-inositol 4-phosphate) + ADP + H(+)</text>
        <dbReference type="Rhea" id="RHEA:19877"/>
        <dbReference type="ChEBI" id="CHEBI:15378"/>
        <dbReference type="ChEBI" id="CHEBI:30616"/>
        <dbReference type="ChEBI" id="CHEBI:57880"/>
        <dbReference type="ChEBI" id="CHEBI:58178"/>
        <dbReference type="ChEBI" id="CHEBI:456216"/>
        <dbReference type="EC" id="2.7.1.67"/>
    </reaction>
</comment>
<evidence type="ECO:0000256" key="4">
    <source>
        <dbReference type="ARBA" id="ARBA00022840"/>
    </source>
</evidence>
<dbReference type="OrthoDB" id="3349449at2759"/>
<keyword evidence="4 5" id="KW-0067">ATP-binding</keyword>
<evidence type="ECO:0000256" key="3">
    <source>
        <dbReference type="ARBA" id="ARBA00022777"/>
    </source>
</evidence>
<dbReference type="GO" id="GO:0004430">
    <property type="term" value="F:1-phosphatidylinositol 4-kinase activity"/>
    <property type="evidence" value="ECO:0007669"/>
    <property type="project" value="UniProtKB-UniRule"/>
</dbReference>
<dbReference type="GO" id="GO:0005524">
    <property type="term" value="F:ATP binding"/>
    <property type="evidence" value="ECO:0007669"/>
    <property type="project" value="UniProtKB-UniRule"/>
</dbReference>
<dbReference type="GO" id="GO:0046854">
    <property type="term" value="P:phosphatidylinositol phosphate biosynthetic process"/>
    <property type="evidence" value="ECO:0007669"/>
    <property type="project" value="UniProtKB-UniRule"/>
</dbReference>
<dbReference type="GO" id="GO:0007032">
    <property type="term" value="P:endosome organization"/>
    <property type="evidence" value="ECO:0007669"/>
    <property type="project" value="TreeGrafter"/>
</dbReference>
<evidence type="ECO:0000256" key="6">
    <source>
        <dbReference type="SAM" id="MobiDB-lite"/>
    </source>
</evidence>
<accession>A0A016TAD5</accession>
<keyword evidence="8" id="KW-1185">Reference proteome</keyword>
<keyword evidence="1 5" id="KW-0808">Transferase</keyword>
<comment type="subcellular location">
    <subcellularLocation>
        <location evidence="5">Membrane</location>
        <topology evidence="5">Peripheral membrane protein</topology>
    </subcellularLocation>
</comment>
<evidence type="ECO:0000256" key="5">
    <source>
        <dbReference type="RuleBase" id="RU367084"/>
    </source>
</evidence>
<proteinExistence type="inferred from homology"/>